<reference evidence="1" key="1">
    <citation type="submission" date="2023-04" db="EMBL/GenBank/DDBJ databases">
        <title>Draft Genome sequencing of Naganishia species isolated from polar environments using Oxford Nanopore Technology.</title>
        <authorList>
            <person name="Leo P."/>
            <person name="Venkateswaran K."/>
        </authorList>
    </citation>
    <scope>NUCLEOTIDE SEQUENCE</scope>
    <source>
        <strain evidence="1">MNA-CCFEE 5261</strain>
    </source>
</reference>
<evidence type="ECO:0000313" key="1">
    <source>
        <dbReference type="EMBL" id="KAJ9113350.1"/>
    </source>
</evidence>
<sequence length="370" mass="42531">MFRQVRTLASGTDAILAARKDVNRMLETYDRSSYILGHYIPEPARDAFLAIRAFNVEINKIQDGGNNPESVSSRASSQLSNSMGISTADIKFRFWTDMLTRAFTQPDSTRDIGEPICTLLREAVRNDMNLDISYFHRIMQTRRQFLNDRQFQTVDAICSYGEGTYSQLNYATQGLLLSPSISPSSIRLLENSPDLQTTVSDIAAHIGQATAVSSMILGLEYYSKTKNLVTLPVDIMTKFDLSQESVLRLMNGHTENTQELREQLKNVVYETAITANDHMITARTKLKNLKEGIVETVRSQSDDELLQRHSRNWRKNVPDAIFTPFMVAVPTSLYLRKLERFDFDILHPKFNQKEWRLAWTSFRNYYQRRI</sequence>
<accession>A0ACC2WNK6</accession>
<protein>
    <submittedName>
        <fullName evidence="1">Uncharacterized protein</fullName>
    </submittedName>
</protein>
<dbReference type="Proteomes" id="UP001241377">
    <property type="component" value="Unassembled WGS sequence"/>
</dbReference>
<dbReference type="EMBL" id="JASBWR010000002">
    <property type="protein sequence ID" value="KAJ9113350.1"/>
    <property type="molecule type" value="Genomic_DNA"/>
</dbReference>
<evidence type="ECO:0000313" key="2">
    <source>
        <dbReference type="Proteomes" id="UP001241377"/>
    </source>
</evidence>
<comment type="caution">
    <text evidence="1">The sequence shown here is derived from an EMBL/GenBank/DDBJ whole genome shotgun (WGS) entry which is preliminary data.</text>
</comment>
<name>A0ACC2WNK6_9TREE</name>
<gene>
    <name evidence="1" type="ORF">QFC19_000269</name>
</gene>
<organism evidence="1 2">
    <name type="scientific">Naganishia cerealis</name>
    <dbReference type="NCBI Taxonomy" id="610337"/>
    <lineage>
        <taxon>Eukaryota</taxon>
        <taxon>Fungi</taxon>
        <taxon>Dikarya</taxon>
        <taxon>Basidiomycota</taxon>
        <taxon>Agaricomycotina</taxon>
        <taxon>Tremellomycetes</taxon>
        <taxon>Filobasidiales</taxon>
        <taxon>Filobasidiaceae</taxon>
        <taxon>Naganishia</taxon>
    </lineage>
</organism>
<keyword evidence="2" id="KW-1185">Reference proteome</keyword>
<proteinExistence type="predicted"/>